<evidence type="ECO:0000313" key="2">
    <source>
        <dbReference type="Proteomes" id="UP000323521"/>
    </source>
</evidence>
<accession>A0A3G1KQ16</accession>
<protein>
    <submittedName>
        <fullName evidence="1">Uncharacterized protein</fullName>
    </submittedName>
</protein>
<name>A0A3G1KQ16_FORW1</name>
<organism evidence="1 2">
    <name type="scientific">Formimonas warabiya</name>
    <dbReference type="NCBI Taxonomy" id="1761012"/>
    <lineage>
        <taxon>Bacteria</taxon>
        <taxon>Bacillati</taxon>
        <taxon>Bacillota</taxon>
        <taxon>Clostridia</taxon>
        <taxon>Eubacteriales</taxon>
        <taxon>Peptococcaceae</taxon>
        <taxon>Candidatus Formimonas</taxon>
    </lineage>
</organism>
<dbReference type="OrthoDB" id="2083940at2"/>
<dbReference type="RefSeq" id="WP_148133767.1">
    <property type="nucleotide sequence ID" value="NZ_CP017634.1"/>
</dbReference>
<gene>
    <name evidence="1" type="ORF">DCMF_07020</name>
</gene>
<sequence length="148" mass="16493">MAGYFIKKHYKTNDLYPGEDGLHFSRRAYAQAEAFSSCQGFLLYETKQGDPGSLKGSGTLYGYGHPIGKPDYSSSPRVANGQTFPYSVAIIIEGQMTDRTKGISLDTLRKKYGINMCRILGGIVPVNEDIFLDLKKELVKRIREESKA</sequence>
<dbReference type="KEGG" id="fwa:DCMF_07020"/>
<keyword evidence="2" id="KW-1185">Reference proteome</keyword>
<dbReference type="EMBL" id="CP017634">
    <property type="protein sequence ID" value="ATW24569.1"/>
    <property type="molecule type" value="Genomic_DNA"/>
</dbReference>
<reference evidence="1 2" key="1">
    <citation type="submission" date="2016-10" db="EMBL/GenBank/DDBJ databases">
        <title>Complete Genome Sequence of Peptococcaceae strain DCMF.</title>
        <authorList>
            <person name="Edwards R.J."/>
            <person name="Holland S.I."/>
            <person name="Deshpande N.P."/>
            <person name="Wong Y.K."/>
            <person name="Ertan H."/>
            <person name="Manefield M."/>
            <person name="Russell T.L."/>
            <person name="Lee M.J."/>
        </authorList>
    </citation>
    <scope>NUCLEOTIDE SEQUENCE [LARGE SCALE GENOMIC DNA]</scope>
    <source>
        <strain evidence="1 2">DCMF</strain>
    </source>
</reference>
<proteinExistence type="predicted"/>
<evidence type="ECO:0000313" key="1">
    <source>
        <dbReference type="EMBL" id="ATW24569.1"/>
    </source>
</evidence>
<dbReference type="AlphaFoldDB" id="A0A3G1KQ16"/>
<dbReference type="Proteomes" id="UP000323521">
    <property type="component" value="Chromosome"/>
</dbReference>